<name>A0ABM8WJH3_9BURK</name>
<accession>A0ABM8WJH3</accession>
<dbReference type="Pfam" id="PF03433">
    <property type="entry name" value="EspA"/>
    <property type="match status" value="1"/>
</dbReference>
<dbReference type="InterPro" id="IPR035074">
    <property type="entry name" value="EspA/CesA-like"/>
</dbReference>
<organism evidence="1 2">
    <name type="scientific">Cupriavidus respiraculi</name>
    <dbReference type="NCBI Taxonomy" id="195930"/>
    <lineage>
        <taxon>Bacteria</taxon>
        <taxon>Pseudomonadati</taxon>
        <taxon>Pseudomonadota</taxon>
        <taxon>Betaproteobacteria</taxon>
        <taxon>Burkholderiales</taxon>
        <taxon>Burkholderiaceae</taxon>
        <taxon>Cupriavidus</taxon>
    </lineage>
</organism>
<comment type="caution">
    <text evidence="1">The sequence shown here is derived from an EMBL/GenBank/DDBJ whole genome shotgun (WGS) entry which is preliminary data.</text>
</comment>
<gene>
    <name evidence="1" type="ORF">LMG21510_00780</name>
</gene>
<dbReference type="SUPFAM" id="SSF116927">
    <property type="entry name" value="EspA/CesA-like"/>
    <property type="match status" value="1"/>
</dbReference>
<reference evidence="1 2" key="1">
    <citation type="submission" date="2021-08" db="EMBL/GenBank/DDBJ databases">
        <authorList>
            <person name="Peeters C."/>
        </authorList>
    </citation>
    <scope>NUCLEOTIDE SEQUENCE [LARGE SCALE GENOMIC DNA]</scope>
    <source>
        <strain evidence="1 2">LMG 21510</strain>
    </source>
</reference>
<evidence type="ECO:0008006" key="3">
    <source>
        <dbReference type="Google" id="ProtNLM"/>
    </source>
</evidence>
<dbReference type="Proteomes" id="UP000721236">
    <property type="component" value="Unassembled WGS sequence"/>
</dbReference>
<dbReference type="RefSeq" id="WP_222206818.1">
    <property type="nucleotide sequence ID" value="NZ_CAJZAH010000001.1"/>
</dbReference>
<sequence length="194" mass="21417">MAADIAGIQELTRSVHVGALADDGGSTPAYVDKEMKFNALALEIWIRSIDANQDTALYQMEKTTKAQDAARKWRDLKNQLDTVIADLSNSTEKGDSTRPISDELRAELVREDVMINGRSARNEIANKTQFSLGELRAMSVSIDTHISGYTDMSPKNQIETQKAITNVQTVVQGATGQISQNARQLQEIVSNTYR</sequence>
<proteinExistence type="predicted"/>
<evidence type="ECO:0000313" key="1">
    <source>
        <dbReference type="EMBL" id="CAG9167563.1"/>
    </source>
</evidence>
<dbReference type="InterPro" id="IPR005095">
    <property type="entry name" value="EspA"/>
</dbReference>
<keyword evidence="2" id="KW-1185">Reference proteome</keyword>
<evidence type="ECO:0000313" key="2">
    <source>
        <dbReference type="Proteomes" id="UP000721236"/>
    </source>
</evidence>
<protein>
    <recommendedName>
        <fullName evidence="3">Flagellin</fullName>
    </recommendedName>
</protein>
<dbReference type="EMBL" id="CAJZAH010000001">
    <property type="protein sequence ID" value="CAG9167563.1"/>
    <property type="molecule type" value="Genomic_DNA"/>
</dbReference>